<dbReference type="InterPro" id="IPR039616">
    <property type="entry name" value="CLE1-4"/>
</dbReference>
<evidence type="ECO:0000256" key="3">
    <source>
        <dbReference type="ARBA" id="ARBA00022525"/>
    </source>
</evidence>
<sequence length="133" mass="15066">MASSKFLVCFVLLLLVSVWSEARPLDQLLDRNNRIESLRAFLMERTKALKEGAGGQGRVGGQYDSKRVSPGGPDPKHHSKTLSNFKIQIYEKTPLMIKLFKALMNVIQIKTKVRSRPNYTSAQVMSKLKLHHT</sequence>
<organism evidence="9">
    <name type="scientific">Vitis vinifera</name>
    <name type="common">Grape</name>
    <dbReference type="NCBI Taxonomy" id="29760"/>
    <lineage>
        <taxon>Eukaryota</taxon>
        <taxon>Viridiplantae</taxon>
        <taxon>Streptophyta</taxon>
        <taxon>Embryophyta</taxon>
        <taxon>Tracheophyta</taxon>
        <taxon>Spermatophyta</taxon>
        <taxon>Magnoliopsida</taxon>
        <taxon>eudicotyledons</taxon>
        <taxon>Gunneridae</taxon>
        <taxon>Pentapetalae</taxon>
        <taxon>rosids</taxon>
        <taxon>Vitales</taxon>
        <taxon>Vitaceae</taxon>
        <taxon>Viteae</taxon>
        <taxon>Vitis</taxon>
    </lineage>
</organism>
<feature type="chain" id="PRO_5002678518" evidence="8">
    <location>
        <begin position="23"/>
        <end position="133"/>
    </location>
</feature>
<dbReference type="EMBL" id="AM473508">
    <property type="protein sequence ID" value="CAN61867.1"/>
    <property type="molecule type" value="Genomic_DNA"/>
</dbReference>
<dbReference type="GO" id="GO:0005576">
    <property type="term" value="C:extracellular region"/>
    <property type="evidence" value="ECO:0007669"/>
    <property type="project" value="UniProtKB-SubCell"/>
</dbReference>
<reference evidence="9" key="1">
    <citation type="journal article" date="2007" name="PLoS ONE">
        <title>The first genome sequence of an elite grapevine cultivar (Pinot noir Vitis vinifera L.): coping with a highly heterozygous genome.</title>
        <authorList>
            <person name="Velasco R."/>
            <person name="Zharkikh A."/>
            <person name="Troggio M."/>
            <person name="Cartwright D.A."/>
            <person name="Cestaro A."/>
            <person name="Pruss D."/>
            <person name="Pindo M."/>
            <person name="FitzGerald L.M."/>
            <person name="Vezzulli S."/>
            <person name="Reid J."/>
            <person name="Malacarne G."/>
            <person name="Iliev D."/>
            <person name="Coppola G."/>
            <person name="Wardell B."/>
            <person name="Micheletti D."/>
            <person name="Macalma T."/>
            <person name="Facci M."/>
            <person name="Mitchell J.T."/>
            <person name="Perazzolli M."/>
            <person name="Eldredge G."/>
            <person name="Gatto P."/>
            <person name="Oyzerski R."/>
            <person name="Moretto M."/>
            <person name="Gutin N."/>
            <person name="Stefanini M."/>
            <person name="Chen Y."/>
            <person name="Segala C."/>
            <person name="Davenport C."/>
            <person name="Dematte L."/>
            <person name="Mraz A."/>
            <person name="Battilana J."/>
            <person name="Stormo K."/>
            <person name="Costa F."/>
            <person name="Tao Q."/>
            <person name="Si-Ammour A."/>
            <person name="Harkins T."/>
            <person name="Lackey A."/>
            <person name="Perbost C."/>
            <person name="Taillon B."/>
            <person name="Stella A."/>
            <person name="Solovyev V."/>
            <person name="Fawcett J.A."/>
            <person name="Sterck L."/>
            <person name="Vandepoele K."/>
            <person name="Grando S.M."/>
            <person name="Toppo S."/>
            <person name="Moser C."/>
            <person name="Lanchbury J."/>
            <person name="Bogden R."/>
            <person name="Skolnick M."/>
            <person name="Sgaramella V."/>
            <person name="Bhatnagar S.K."/>
            <person name="Fontana P."/>
            <person name="Gutin A."/>
            <person name="Van de Peer Y."/>
            <person name="Salamini F."/>
            <person name="Viola R."/>
        </authorList>
    </citation>
    <scope>NUCLEOTIDE SEQUENCE</scope>
</reference>
<keyword evidence="4 8" id="KW-0732">Signal</keyword>
<evidence type="ECO:0000256" key="7">
    <source>
        <dbReference type="SAM" id="MobiDB-lite"/>
    </source>
</evidence>
<feature type="signal peptide" evidence="8">
    <location>
        <begin position="1"/>
        <end position="22"/>
    </location>
</feature>
<name>A5BWB9_VITVI</name>
<evidence type="ECO:0000256" key="4">
    <source>
        <dbReference type="ARBA" id="ARBA00022729"/>
    </source>
</evidence>
<comment type="similarity">
    <text evidence="2">Belongs to the CLV3/ESR signal peptide family.</text>
</comment>
<evidence type="ECO:0000256" key="2">
    <source>
        <dbReference type="ARBA" id="ARBA00005416"/>
    </source>
</evidence>
<keyword evidence="6" id="KW-0379">Hydroxylation</keyword>
<evidence type="ECO:0000313" key="9">
    <source>
        <dbReference type="EMBL" id="CAN61867.1"/>
    </source>
</evidence>
<keyword evidence="3" id="KW-0964">Secreted</keyword>
<feature type="region of interest" description="Disordered" evidence="7">
    <location>
        <begin position="52"/>
        <end position="80"/>
    </location>
</feature>
<accession>A5BWB9</accession>
<evidence type="ECO:0000256" key="1">
    <source>
        <dbReference type="ARBA" id="ARBA00004239"/>
    </source>
</evidence>
<evidence type="ECO:0000256" key="5">
    <source>
        <dbReference type="ARBA" id="ARBA00023180"/>
    </source>
</evidence>
<protein>
    <submittedName>
        <fullName evidence="9">Uncharacterized protein</fullName>
    </submittedName>
</protein>
<evidence type="ECO:0000256" key="8">
    <source>
        <dbReference type="SAM" id="SignalP"/>
    </source>
</evidence>
<evidence type="ECO:0000256" key="6">
    <source>
        <dbReference type="ARBA" id="ARBA00023278"/>
    </source>
</evidence>
<dbReference type="PANTHER" id="PTHR33869:SF5">
    <property type="entry name" value="CLAVATA3_ESR (CLE)-RELATED PROTEIN 4"/>
    <property type="match status" value="1"/>
</dbReference>
<gene>
    <name evidence="9" type="ORF">VITISV_001432</name>
</gene>
<dbReference type="OrthoDB" id="1578197at2759"/>
<proteinExistence type="inferred from homology"/>
<keyword evidence="5" id="KW-0325">Glycoprotein</keyword>
<dbReference type="AlphaFoldDB" id="A5BWB9"/>
<dbReference type="PANTHER" id="PTHR33869">
    <property type="entry name" value="CLAVATA3/ESR (CLE)-RELATED PROTEIN 3"/>
    <property type="match status" value="1"/>
</dbReference>
<comment type="subcellular location">
    <subcellularLocation>
        <location evidence="1">Secreted</location>
        <location evidence="1">Extracellular space</location>
    </subcellularLocation>
</comment>